<accession>A0A9Q0EZF1</accession>
<dbReference type="PANTHER" id="PTHR34223:SF51">
    <property type="entry name" value="OS06G0556300 PROTEIN"/>
    <property type="match status" value="1"/>
</dbReference>
<feature type="region of interest" description="Disordered" evidence="1">
    <location>
        <begin position="1"/>
        <end position="21"/>
    </location>
</feature>
<reference evidence="3" key="2">
    <citation type="journal article" date="2023" name="Plants (Basel)">
        <title>Annotation of the Turnera subulata (Passifloraceae) Draft Genome Reveals the S-Locus Evolved after the Divergence of Turneroideae from Passifloroideae in a Stepwise Manner.</title>
        <authorList>
            <person name="Henning P.M."/>
            <person name="Roalson E.H."/>
            <person name="Mir W."/>
            <person name="McCubbin A.G."/>
            <person name="Shore J.S."/>
        </authorList>
    </citation>
    <scope>NUCLEOTIDE SEQUENCE</scope>
    <source>
        <strain evidence="3">F60SS</strain>
    </source>
</reference>
<dbReference type="Pfam" id="PF00646">
    <property type="entry name" value="F-box"/>
    <property type="match status" value="1"/>
</dbReference>
<comment type="caution">
    <text evidence="3">The sequence shown here is derived from an EMBL/GenBank/DDBJ whole genome shotgun (WGS) entry which is preliminary data.</text>
</comment>
<evidence type="ECO:0000313" key="3">
    <source>
        <dbReference type="EMBL" id="KAJ4822218.1"/>
    </source>
</evidence>
<dbReference type="PROSITE" id="PS50181">
    <property type="entry name" value="FBOX"/>
    <property type="match status" value="1"/>
</dbReference>
<feature type="compositionally biased region" description="Basic residues" evidence="1">
    <location>
        <begin position="1"/>
        <end position="11"/>
    </location>
</feature>
<proteinExistence type="predicted"/>
<dbReference type="SUPFAM" id="SSF81383">
    <property type="entry name" value="F-box domain"/>
    <property type="match status" value="1"/>
</dbReference>
<dbReference type="CDD" id="cd22160">
    <property type="entry name" value="F-box_AtFBL13-like"/>
    <property type="match status" value="1"/>
</dbReference>
<dbReference type="PANTHER" id="PTHR34223">
    <property type="entry name" value="OS11G0201299 PROTEIN"/>
    <property type="match status" value="1"/>
</dbReference>
<dbReference type="Gene3D" id="3.80.10.10">
    <property type="entry name" value="Ribonuclease Inhibitor"/>
    <property type="match status" value="1"/>
</dbReference>
<dbReference type="OrthoDB" id="814223at2759"/>
<evidence type="ECO:0000256" key="1">
    <source>
        <dbReference type="SAM" id="MobiDB-lite"/>
    </source>
</evidence>
<dbReference type="InterPro" id="IPR001810">
    <property type="entry name" value="F-box_dom"/>
</dbReference>
<dbReference type="InterPro" id="IPR053781">
    <property type="entry name" value="F-box_AtFBL13-like"/>
</dbReference>
<name>A0A9Q0EZF1_9ROSI</name>
<protein>
    <recommendedName>
        <fullName evidence="2">F-box domain-containing protein</fullName>
    </recommendedName>
</protein>
<dbReference type="InterPro" id="IPR032675">
    <property type="entry name" value="LRR_dom_sf"/>
</dbReference>
<sequence length="381" mass="43187">METAKKKRKKDHPNPQEEEEIDRLSNLPEDILIRILSCLDTKYVVRTSVLTTKWKYLWTTVPSLNFDSNSFLRKDDFQEFVCNVLHKRDANTPVTSCRLVLPGYLEKSVRNKCFSYVLSHNVNHLSIWMYQKGINQLPNPVLRCQTLQSLELINFKLIKRSFSSSTLTSLSLRYCTFTTGGRCYDVSAKFPNLKNLCLHRCRLGKFKMLKISGPNILRVSINGIFTMGEGNSSEECKVELCAPNATYFCCDGNPFNFKTISLPALQHAFILPPSYPYEEVSDVEKIALLDLLQVISSAKYVALSSYIVTVLIGVSGLEYQPSPFGKLKSLKLRGFYADRLSMLPEKVKSYLFPCPDTTIAENMRIEYLISGGSGGDIVEIC</sequence>
<dbReference type="Gene3D" id="1.20.1280.50">
    <property type="match status" value="1"/>
</dbReference>
<keyword evidence="4" id="KW-1185">Reference proteome</keyword>
<dbReference type="EMBL" id="JAKUCV010007734">
    <property type="protein sequence ID" value="KAJ4822218.1"/>
    <property type="molecule type" value="Genomic_DNA"/>
</dbReference>
<reference evidence="3" key="1">
    <citation type="submission" date="2022-02" db="EMBL/GenBank/DDBJ databases">
        <authorList>
            <person name="Henning P.M."/>
            <person name="McCubbin A.G."/>
            <person name="Shore J.S."/>
        </authorList>
    </citation>
    <scope>NUCLEOTIDE SEQUENCE</scope>
    <source>
        <strain evidence="3">F60SS</strain>
        <tissue evidence="3">Leaves</tissue>
    </source>
</reference>
<dbReference type="InterPro" id="IPR036047">
    <property type="entry name" value="F-box-like_dom_sf"/>
</dbReference>
<evidence type="ECO:0000259" key="2">
    <source>
        <dbReference type="PROSITE" id="PS50181"/>
    </source>
</evidence>
<dbReference type="SUPFAM" id="SSF52047">
    <property type="entry name" value="RNI-like"/>
    <property type="match status" value="1"/>
</dbReference>
<dbReference type="AlphaFoldDB" id="A0A9Q0EZF1"/>
<feature type="domain" description="F-box" evidence="2">
    <location>
        <begin position="21"/>
        <end position="69"/>
    </location>
</feature>
<organism evidence="3 4">
    <name type="scientific">Turnera subulata</name>
    <dbReference type="NCBI Taxonomy" id="218843"/>
    <lineage>
        <taxon>Eukaryota</taxon>
        <taxon>Viridiplantae</taxon>
        <taxon>Streptophyta</taxon>
        <taxon>Embryophyta</taxon>
        <taxon>Tracheophyta</taxon>
        <taxon>Spermatophyta</taxon>
        <taxon>Magnoliopsida</taxon>
        <taxon>eudicotyledons</taxon>
        <taxon>Gunneridae</taxon>
        <taxon>Pentapetalae</taxon>
        <taxon>rosids</taxon>
        <taxon>fabids</taxon>
        <taxon>Malpighiales</taxon>
        <taxon>Passifloraceae</taxon>
        <taxon>Turnera</taxon>
    </lineage>
</organism>
<gene>
    <name evidence="3" type="ORF">Tsubulata_045753</name>
</gene>
<dbReference type="Proteomes" id="UP001141552">
    <property type="component" value="Unassembled WGS sequence"/>
</dbReference>
<evidence type="ECO:0000313" key="4">
    <source>
        <dbReference type="Proteomes" id="UP001141552"/>
    </source>
</evidence>
<dbReference type="InterPro" id="IPR053197">
    <property type="entry name" value="F-box_SCFL_complex_component"/>
</dbReference>